<evidence type="ECO:0000259" key="4">
    <source>
        <dbReference type="PROSITE" id="PS50885"/>
    </source>
</evidence>
<dbReference type="SMART" id="SM00304">
    <property type="entry name" value="HAMP"/>
    <property type="match status" value="1"/>
</dbReference>
<keyword evidence="7" id="KW-1185">Reference proteome</keyword>
<dbReference type="RefSeq" id="WP_207381807.1">
    <property type="nucleotide sequence ID" value="NZ_CP071502.1"/>
</dbReference>
<evidence type="ECO:0000256" key="3">
    <source>
        <dbReference type="SAM" id="Phobius"/>
    </source>
</evidence>
<dbReference type="Gene3D" id="3.30.70.270">
    <property type="match status" value="1"/>
</dbReference>
<dbReference type="PROSITE" id="PS50885">
    <property type="entry name" value="HAMP"/>
    <property type="match status" value="1"/>
</dbReference>
<reference evidence="6 7" key="1">
    <citation type="submission" date="2021-03" db="EMBL/GenBank/DDBJ databases">
        <title>Novel species identification of genus Shewanella.</title>
        <authorList>
            <person name="Liu G."/>
            <person name="Zhang Q."/>
        </authorList>
    </citation>
    <scope>NUCLEOTIDE SEQUENCE [LARGE SCALE GENOMIC DNA]</scope>
    <source>
        <strain evidence="6 7">FJAT-52962</strain>
    </source>
</reference>
<dbReference type="Proteomes" id="UP000663207">
    <property type="component" value="Chromosome"/>
</dbReference>
<dbReference type="InterPro" id="IPR052163">
    <property type="entry name" value="DGC-Regulatory_Protein"/>
</dbReference>
<dbReference type="PROSITE" id="PS50887">
    <property type="entry name" value="GGDEF"/>
    <property type="match status" value="1"/>
</dbReference>
<dbReference type="InterPro" id="IPR000160">
    <property type="entry name" value="GGDEF_dom"/>
</dbReference>
<dbReference type="Gene3D" id="6.10.340.10">
    <property type="match status" value="1"/>
</dbReference>
<evidence type="ECO:0000256" key="1">
    <source>
        <dbReference type="SAM" id="Coils"/>
    </source>
</evidence>
<feature type="coiled-coil region" evidence="1">
    <location>
        <begin position="237"/>
        <end position="271"/>
    </location>
</feature>
<dbReference type="Pfam" id="PF00990">
    <property type="entry name" value="GGDEF"/>
    <property type="match status" value="1"/>
</dbReference>
<feature type="domain" description="HAMP" evidence="4">
    <location>
        <begin position="190"/>
        <end position="242"/>
    </location>
</feature>
<feature type="compositionally biased region" description="Basic and acidic residues" evidence="2">
    <location>
        <begin position="419"/>
        <end position="430"/>
    </location>
</feature>
<evidence type="ECO:0000256" key="2">
    <source>
        <dbReference type="SAM" id="MobiDB-lite"/>
    </source>
</evidence>
<organism evidence="6 7">
    <name type="scientific">Shewanella sedimentimangrovi</name>
    <dbReference type="NCBI Taxonomy" id="2814293"/>
    <lineage>
        <taxon>Bacteria</taxon>
        <taxon>Pseudomonadati</taxon>
        <taxon>Pseudomonadota</taxon>
        <taxon>Gammaproteobacteria</taxon>
        <taxon>Alteromonadales</taxon>
        <taxon>Shewanellaceae</taxon>
        <taxon>Shewanella</taxon>
    </lineage>
</organism>
<dbReference type="CDD" id="cd01949">
    <property type="entry name" value="GGDEF"/>
    <property type="match status" value="1"/>
</dbReference>
<feature type="region of interest" description="Disordered" evidence="2">
    <location>
        <begin position="419"/>
        <end position="442"/>
    </location>
</feature>
<dbReference type="NCBIfam" id="TIGR00254">
    <property type="entry name" value="GGDEF"/>
    <property type="match status" value="1"/>
</dbReference>
<keyword evidence="1" id="KW-0175">Coiled coil</keyword>
<evidence type="ECO:0000313" key="7">
    <source>
        <dbReference type="Proteomes" id="UP000663207"/>
    </source>
</evidence>
<keyword evidence="3" id="KW-1133">Transmembrane helix</keyword>
<dbReference type="InterPro" id="IPR043128">
    <property type="entry name" value="Rev_trsase/Diguanyl_cyclase"/>
</dbReference>
<feature type="domain" description="GGDEF" evidence="5">
    <location>
        <begin position="299"/>
        <end position="434"/>
    </location>
</feature>
<gene>
    <name evidence="6" type="ORF">JYB85_08305</name>
</gene>
<dbReference type="SMART" id="SM00267">
    <property type="entry name" value="GGDEF"/>
    <property type="match status" value="1"/>
</dbReference>
<name>A0ABX7R4M7_9GAMM</name>
<keyword evidence="3" id="KW-0812">Transmembrane</keyword>
<keyword evidence="3" id="KW-0472">Membrane</keyword>
<accession>A0ABX7R4M7</accession>
<dbReference type="PANTHER" id="PTHR46663">
    <property type="entry name" value="DIGUANYLATE CYCLASE DGCT-RELATED"/>
    <property type="match status" value="1"/>
</dbReference>
<dbReference type="CDD" id="cd06225">
    <property type="entry name" value="HAMP"/>
    <property type="match status" value="1"/>
</dbReference>
<protein>
    <submittedName>
        <fullName evidence="6">Diguanylate cyclase</fullName>
    </submittedName>
</protein>
<evidence type="ECO:0000313" key="6">
    <source>
        <dbReference type="EMBL" id="QSX38791.1"/>
    </source>
</evidence>
<dbReference type="SUPFAM" id="SSF158472">
    <property type="entry name" value="HAMP domain-like"/>
    <property type="match status" value="1"/>
</dbReference>
<dbReference type="EMBL" id="CP071502">
    <property type="protein sequence ID" value="QSX38791.1"/>
    <property type="molecule type" value="Genomic_DNA"/>
</dbReference>
<dbReference type="InterPro" id="IPR029787">
    <property type="entry name" value="Nucleotide_cyclase"/>
</dbReference>
<dbReference type="Pfam" id="PF00672">
    <property type="entry name" value="HAMP"/>
    <property type="match status" value="1"/>
</dbReference>
<proteinExistence type="predicted"/>
<sequence length="442" mass="50739">MTISSRLKTMVLFSATIIALVLLSLLRIGQLHSQDYRHQMQVQKVQQEVDALRSQLWQLQQYQDMDAINGAIRLSQSIAAELAVMQGFGYNLRHEMINNIIKKNDDLNTLLQLYLRHGQDTASMSITSPQGMLHARFNTGIQAIDEELMRYRRLHMDYAAVNQRNLLFIAGTLLVLASLILTLFTFSTLTQFRHSLQSLDSGIDAMADGDLANPVKTYNKDEIGDIVSHFNYMKHMLNQTTIKRDELQREVERQTRELRNQKEQLRFLAEHDELTQVHSRYAFKQLTEQALMRLECNGGRGALLFVDLDQFKPINDMYGHGVGDIVLRTMAERLQHSVRRSDIVGRYGGDEFVIWLDDLQNDEELTKVIDKILQQLHQAVSIDNLQLLLNLSIGVAWYPRDGKDLESLLEVGDSHMYKAKRSQADDERPGKIHGLPHPDCQD</sequence>
<dbReference type="PANTHER" id="PTHR46663:SF2">
    <property type="entry name" value="GGDEF DOMAIN-CONTAINING PROTEIN"/>
    <property type="match status" value="1"/>
</dbReference>
<feature type="transmembrane region" description="Helical" evidence="3">
    <location>
        <begin position="166"/>
        <end position="186"/>
    </location>
</feature>
<dbReference type="InterPro" id="IPR003660">
    <property type="entry name" value="HAMP_dom"/>
</dbReference>
<evidence type="ECO:0000259" key="5">
    <source>
        <dbReference type="PROSITE" id="PS50887"/>
    </source>
</evidence>
<dbReference type="SUPFAM" id="SSF55073">
    <property type="entry name" value="Nucleotide cyclase"/>
    <property type="match status" value="1"/>
</dbReference>